<dbReference type="InterPro" id="IPR011129">
    <property type="entry name" value="CSD"/>
</dbReference>
<dbReference type="EMBL" id="JACGCM010000944">
    <property type="protein sequence ID" value="KAF6163987.1"/>
    <property type="molecule type" value="Genomic_DNA"/>
</dbReference>
<dbReference type="AlphaFoldDB" id="A0A7J7NA04"/>
<evidence type="ECO:0000256" key="1">
    <source>
        <dbReference type="PROSITE-ProRule" id="PRU00047"/>
    </source>
</evidence>
<feature type="domain" description="CSD" evidence="4">
    <location>
        <begin position="6"/>
        <end position="72"/>
    </location>
</feature>
<dbReference type="Proteomes" id="UP000541444">
    <property type="component" value="Unassembled WGS sequence"/>
</dbReference>
<reference evidence="5 6" key="1">
    <citation type="journal article" date="2020" name="IScience">
        <title>Genome Sequencing of the Endangered Kingdonia uniflora (Circaeasteraceae, Ranunculales) Reveals Potential Mechanisms of Evolutionary Specialization.</title>
        <authorList>
            <person name="Sun Y."/>
            <person name="Deng T."/>
            <person name="Zhang A."/>
            <person name="Moore M.J."/>
            <person name="Landis J.B."/>
            <person name="Lin N."/>
            <person name="Zhang H."/>
            <person name="Zhang X."/>
            <person name="Huang J."/>
            <person name="Zhang X."/>
            <person name="Sun H."/>
            <person name="Wang H."/>
        </authorList>
    </citation>
    <scope>NUCLEOTIDE SEQUENCE [LARGE SCALE GENOMIC DNA]</scope>
    <source>
        <strain evidence="5">TB1705</strain>
        <tissue evidence="5">Leaf</tissue>
    </source>
</reference>
<keyword evidence="1" id="KW-0862">Zinc</keyword>
<dbReference type="Pfam" id="PF00313">
    <property type="entry name" value="CSD"/>
    <property type="match status" value="1"/>
</dbReference>
<keyword evidence="1" id="KW-0863">Zinc-finger</keyword>
<dbReference type="SUPFAM" id="SSF57756">
    <property type="entry name" value="Retrovirus zinc finger-like domains"/>
    <property type="match status" value="1"/>
</dbReference>
<dbReference type="PRINTS" id="PR00050">
    <property type="entry name" value="COLDSHOCK"/>
</dbReference>
<dbReference type="PANTHER" id="PTHR46565">
    <property type="entry name" value="COLD SHOCK DOMAIN PROTEIN 2"/>
    <property type="match status" value="1"/>
</dbReference>
<dbReference type="OrthoDB" id="422005at2759"/>
<dbReference type="GO" id="GO:0008270">
    <property type="term" value="F:zinc ion binding"/>
    <property type="evidence" value="ECO:0007669"/>
    <property type="project" value="UniProtKB-KW"/>
</dbReference>
<keyword evidence="6" id="KW-1185">Reference proteome</keyword>
<feature type="domain" description="CCHC-type" evidence="3">
    <location>
        <begin position="192"/>
        <end position="207"/>
    </location>
</feature>
<feature type="region of interest" description="Disordered" evidence="2">
    <location>
        <begin position="164"/>
        <end position="186"/>
    </location>
</feature>
<proteinExistence type="predicted"/>
<keyword evidence="1" id="KW-0479">Metal-binding</keyword>
<dbReference type="PANTHER" id="PTHR46565:SF20">
    <property type="entry name" value="COLD SHOCK DOMAIN-CONTAINING PROTEIN 4"/>
    <property type="match status" value="1"/>
</dbReference>
<sequence length="211" mass="19893">MAQGDRLSGVVKWFNGTKGFGFITPNDGSEDLFVHQSSIKSEGYRSLAEGEEVEFVIEEGDNGKTKAVDVTGPDGVYVKGASRDSNGGGGGDRGYGGGGGDRGYGGGGRSGGGGGRSGGGGYGGGYGGGGGGSGGCYTCGDPSHFARDCDQGGGGGGGGGRYSGGGGGGGRYGSGGGSGGGGRGGGGGGGSCYNCGGAGHFARECTQQSNN</sequence>
<dbReference type="CDD" id="cd04458">
    <property type="entry name" value="CSP_CDS"/>
    <property type="match status" value="1"/>
</dbReference>
<evidence type="ECO:0000313" key="6">
    <source>
        <dbReference type="Proteomes" id="UP000541444"/>
    </source>
</evidence>
<evidence type="ECO:0000256" key="2">
    <source>
        <dbReference type="SAM" id="MobiDB-lite"/>
    </source>
</evidence>
<dbReference type="Gene3D" id="4.10.60.10">
    <property type="entry name" value="Zinc finger, CCHC-type"/>
    <property type="match status" value="1"/>
</dbReference>
<dbReference type="PROSITE" id="PS00352">
    <property type="entry name" value="CSD_1"/>
    <property type="match status" value="1"/>
</dbReference>
<evidence type="ECO:0000313" key="5">
    <source>
        <dbReference type="EMBL" id="KAF6163987.1"/>
    </source>
</evidence>
<dbReference type="InterPro" id="IPR001878">
    <property type="entry name" value="Znf_CCHC"/>
</dbReference>
<dbReference type="SUPFAM" id="SSF50249">
    <property type="entry name" value="Nucleic acid-binding proteins"/>
    <property type="match status" value="1"/>
</dbReference>
<organism evidence="5 6">
    <name type="scientific">Kingdonia uniflora</name>
    <dbReference type="NCBI Taxonomy" id="39325"/>
    <lineage>
        <taxon>Eukaryota</taxon>
        <taxon>Viridiplantae</taxon>
        <taxon>Streptophyta</taxon>
        <taxon>Embryophyta</taxon>
        <taxon>Tracheophyta</taxon>
        <taxon>Spermatophyta</taxon>
        <taxon>Magnoliopsida</taxon>
        <taxon>Ranunculales</taxon>
        <taxon>Circaeasteraceae</taxon>
        <taxon>Kingdonia</taxon>
    </lineage>
</organism>
<feature type="compositionally biased region" description="Gly residues" evidence="2">
    <location>
        <begin position="86"/>
        <end position="102"/>
    </location>
</feature>
<dbReference type="Gene3D" id="2.40.50.140">
    <property type="entry name" value="Nucleic acid-binding proteins"/>
    <property type="match status" value="1"/>
</dbReference>
<dbReference type="PROSITE" id="PS50158">
    <property type="entry name" value="ZF_CCHC"/>
    <property type="match status" value="2"/>
</dbReference>
<name>A0A7J7NA04_9MAGN</name>
<dbReference type="InterPro" id="IPR012340">
    <property type="entry name" value="NA-bd_OB-fold"/>
</dbReference>
<dbReference type="GO" id="GO:0003676">
    <property type="term" value="F:nucleic acid binding"/>
    <property type="evidence" value="ECO:0007669"/>
    <property type="project" value="InterPro"/>
</dbReference>
<dbReference type="Pfam" id="PF00098">
    <property type="entry name" value="zf-CCHC"/>
    <property type="match status" value="2"/>
</dbReference>
<dbReference type="InterPro" id="IPR019844">
    <property type="entry name" value="CSD_CS"/>
</dbReference>
<evidence type="ECO:0000259" key="3">
    <source>
        <dbReference type="PROSITE" id="PS50158"/>
    </source>
</evidence>
<accession>A0A7J7NA04</accession>
<dbReference type="InterPro" id="IPR036875">
    <property type="entry name" value="Znf_CCHC_sf"/>
</dbReference>
<feature type="domain" description="CCHC-type" evidence="3">
    <location>
        <begin position="136"/>
        <end position="151"/>
    </location>
</feature>
<dbReference type="SMART" id="SM00343">
    <property type="entry name" value="ZnF_C2HC"/>
    <property type="match status" value="2"/>
</dbReference>
<dbReference type="SMART" id="SM00357">
    <property type="entry name" value="CSP"/>
    <property type="match status" value="1"/>
</dbReference>
<evidence type="ECO:0000259" key="4">
    <source>
        <dbReference type="PROSITE" id="PS51857"/>
    </source>
</evidence>
<feature type="region of interest" description="Disordered" evidence="2">
    <location>
        <begin position="66"/>
        <end position="102"/>
    </location>
</feature>
<dbReference type="InterPro" id="IPR002059">
    <property type="entry name" value="CSP_DNA-bd"/>
</dbReference>
<comment type="caution">
    <text evidence="5">The sequence shown here is derived from an EMBL/GenBank/DDBJ whole genome shotgun (WGS) entry which is preliminary data.</text>
</comment>
<gene>
    <name evidence="5" type="ORF">GIB67_028691</name>
</gene>
<dbReference type="PROSITE" id="PS51857">
    <property type="entry name" value="CSD_2"/>
    <property type="match status" value="1"/>
</dbReference>
<protein>
    <submittedName>
        <fullName evidence="5">Uncharacterized protein</fullName>
    </submittedName>
</protein>